<dbReference type="Proteomes" id="UP001221757">
    <property type="component" value="Unassembled WGS sequence"/>
</dbReference>
<dbReference type="EMBL" id="JARKIE010000030">
    <property type="protein sequence ID" value="KAJ7697394.1"/>
    <property type="molecule type" value="Genomic_DNA"/>
</dbReference>
<protein>
    <submittedName>
        <fullName evidence="2">Uncharacterized protein</fullName>
    </submittedName>
</protein>
<evidence type="ECO:0000313" key="3">
    <source>
        <dbReference type="Proteomes" id="UP001221757"/>
    </source>
</evidence>
<name>A0AAD7DRJ6_MYCRO</name>
<proteinExistence type="predicted"/>
<dbReference type="AlphaFoldDB" id="A0AAD7DRJ6"/>
<evidence type="ECO:0000256" key="1">
    <source>
        <dbReference type="SAM" id="MobiDB-lite"/>
    </source>
</evidence>
<sequence length="117" mass="13180">MPKAPDYSGPDGWHDADSDEEEALRTLPPGEEGLYHSNEGREATFERIFENCRPGRVDLRRRAQRVQQMINAWNVQMPFLVDAYLQLKHEGAVNSDDAPGAWPVEVIGFEGAFSAHN</sequence>
<accession>A0AAD7DRJ6</accession>
<feature type="region of interest" description="Disordered" evidence="1">
    <location>
        <begin position="1"/>
        <end position="37"/>
    </location>
</feature>
<gene>
    <name evidence="2" type="ORF">B0H17DRAFT_928433</name>
</gene>
<comment type="caution">
    <text evidence="2">The sequence shown here is derived from an EMBL/GenBank/DDBJ whole genome shotgun (WGS) entry which is preliminary data.</text>
</comment>
<keyword evidence="3" id="KW-1185">Reference proteome</keyword>
<evidence type="ECO:0000313" key="2">
    <source>
        <dbReference type="EMBL" id="KAJ7697394.1"/>
    </source>
</evidence>
<reference evidence="2" key="1">
    <citation type="submission" date="2023-03" db="EMBL/GenBank/DDBJ databases">
        <title>Massive genome expansion in bonnet fungi (Mycena s.s.) driven by repeated elements and novel gene families across ecological guilds.</title>
        <authorList>
            <consortium name="Lawrence Berkeley National Laboratory"/>
            <person name="Harder C.B."/>
            <person name="Miyauchi S."/>
            <person name="Viragh M."/>
            <person name="Kuo A."/>
            <person name="Thoen E."/>
            <person name="Andreopoulos B."/>
            <person name="Lu D."/>
            <person name="Skrede I."/>
            <person name="Drula E."/>
            <person name="Henrissat B."/>
            <person name="Morin E."/>
            <person name="Kohler A."/>
            <person name="Barry K."/>
            <person name="LaButti K."/>
            <person name="Morin E."/>
            <person name="Salamov A."/>
            <person name="Lipzen A."/>
            <person name="Mereny Z."/>
            <person name="Hegedus B."/>
            <person name="Baldrian P."/>
            <person name="Stursova M."/>
            <person name="Weitz H."/>
            <person name="Taylor A."/>
            <person name="Grigoriev I.V."/>
            <person name="Nagy L.G."/>
            <person name="Martin F."/>
            <person name="Kauserud H."/>
        </authorList>
    </citation>
    <scope>NUCLEOTIDE SEQUENCE</scope>
    <source>
        <strain evidence="2">CBHHK067</strain>
    </source>
</reference>
<organism evidence="2 3">
    <name type="scientific">Mycena rosella</name>
    <name type="common">Pink bonnet</name>
    <name type="synonym">Agaricus rosellus</name>
    <dbReference type="NCBI Taxonomy" id="1033263"/>
    <lineage>
        <taxon>Eukaryota</taxon>
        <taxon>Fungi</taxon>
        <taxon>Dikarya</taxon>
        <taxon>Basidiomycota</taxon>
        <taxon>Agaricomycotina</taxon>
        <taxon>Agaricomycetes</taxon>
        <taxon>Agaricomycetidae</taxon>
        <taxon>Agaricales</taxon>
        <taxon>Marasmiineae</taxon>
        <taxon>Mycenaceae</taxon>
        <taxon>Mycena</taxon>
    </lineage>
</organism>